<sequence length="193" mass="21351">MRVTFPRLADHQRAYAVIERDDGVVYQLFGGTAGPGLSHDIRHLIVERELRISDGIWGAIAAGVVYESMRHLSGRRPPHAADRSAELKRTQRNRVMRAELLANLVEAVAVLDDQSPDRIMRLTREKLSVVPIVEPGMDPGEVIAVPPPQALLTAARALQVEAARWARLRVGEALVYEWRCPLRSLRKASGAAG</sequence>
<dbReference type="Proteomes" id="UP000460272">
    <property type="component" value="Unassembled WGS sequence"/>
</dbReference>
<reference evidence="1 2" key="1">
    <citation type="submission" date="2018-11" db="EMBL/GenBank/DDBJ databases">
        <title>Trebonia kvetii gen.nov., sp.nov., a novel acidophilic actinobacterium, and proposal of the new actinobacterial family Treboniaceae fam. nov.</title>
        <authorList>
            <person name="Rapoport D."/>
            <person name="Sagova-Mareckova M."/>
            <person name="Sedlacek I."/>
            <person name="Provaznik J."/>
            <person name="Kralova S."/>
            <person name="Pavlinic D."/>
            <person name="Benes V."/>
            <person name="Kopecky J."/>
        </authorList>
    </citation>
    <scope>NUCLEOTIDE SEQUENCE [LARGE SCALE GENOMIC DNA]</scope>
    <source>
        <strain evidence="1 2">15Tr583</strain>
    </source>
</reference>
<accession>A0A6P2C0H2</accession>
<evidence type="ECO:0000313" key="1">
    <source>
        <dbReference type="EMBL" id="TVZ03975.1"/>
    </source>
</evidence>
<name>A0A6P2C0H2_9ACTN</name>
<evidence type="ECO:0000313" key="2">
    <source>
        <dbReference type="Proteomes" id="UP000460272"/>
    </source>
</evidence>
<organism evidence="1 2">
    <name type="scientific">Trebonia kvetii</name>
    <dbReference type="NCBI Taxonomy" id="2480626"/>
    <lineage>
        <taxon>Bacteria</taxon>
        <taxon>Bacillati</taxon>
        <taxon>Actinomycetota</taxon>
        <taxon>Actinomycetes</taxon>
        <taxon>Streptosporangiales</taxon>
        <taxon>Treboniaceae</taxon>
        <taxon>Trebonia</taxon>
    </lineage>
</organism>
<dbReference type="RefSeq" id="WP_145853845.1">
    <property type="nucleotide sequence ID" value="NZ_RPFW01000003.1"/>
</dbReference>
<dbReference type="AlphaFoldDB" id="A0A6P2C0H2"/>
<gene>
    <name evidence="1" type="ORF">EAS64_16240</name>
</gene>
<protein>
    <submittedName>
        <fullName evidence="1">Uncharacterized protein</fullName>
    </submittedName>
</protein>
<proteinExistence type="predicted"/>
<keyword evidence="2" id="KW-1185">Reference proteome</keyword>
<dbReference type="OrthoDB" id="4170613at2"/>
<comment type="caution">
    <text evidence="1">The sequence shown here is derived from an EMBL/GenBank/DDBJ whole genome shotgun (WGS) entry which is preliminary data.</text>
</comment>
<dbReference type="EMBL" id="RPFW01000003">
    <property type="protein sequence ID" value="TVZ03975.1"/>
    <property type="molecule type" value="Genomic_DNA"/>
</dbReference>